<dbReference type="Proteomes" id="UP000807025">
    <property type="component" value="Unassembled WGS sequence"/>
</dbReference>
<evidence type="ECO:0000313" key="2">
    <source>
        <dbReference type="Proteomes" id="UP000807025"/>
    </source>
</evidence>
<keyword evidence="2" id="KW-1185">Reference proteome</keyword>
<organism evidence="1 2">
    <name type="scientific">Pleurotus eryngii</name>
    <name type="common">Boletus of the steppes</name>
    <dbReference type="NCBI Taxonomy" id="5323"/>
    <lineage>
        <taxon>Eukaryota</taxon>
        <taxon>Fungi</taxon>
        <taxon>Dikarya</taxon>
        <taxon>Basidiomycota</taxon>
        <taxon>Agaricomycotina</taxon>
        <taxon>Agaricomycetes</taxon>
        <taxon>Agaricomycetidae</taxon>
        <taxon>Agaricales</taxon>
        <taxon>Pleurotineae</taxon>
        <taxon>Pleurotaceae</taxon>
        <taxon>Pleurotus</taxon>
    </lineage>
</organism>
<proteinExistence type="predicted"/>
<sequence length="82" mass="9197">MKVGYDTLLAGYFSYDPFTRWSVFPRVLGGIHDDAALGPCYIRSRVNTKEQVHQVTTDATSGYDIRELVSLHAMNACRLTTV</sequence>
<name>A0A9P6A4G9_PLEER</name>
<comment type="caution">
    <text evidence="1">The sequence shown here is derived from an EMBL/GenBank/DDBJ whole genome shotgun (WGS) entry which is preliminary data.</text>
</comment>
<evidence type="ECO:0000313" key="1">
    <source>
        <dbReference type="EMBL" id="KAF9498808.1"/>
    </source>
</evidence>
<dbReference type="EMBL" id="MU154535">
    <property type="protein sequence ID" value="KAF9498808.1"/>
    <property type="molecule type" value="Genomic_DNA"/>
</dbReference>
<protein>
    <submittedName>
        <fullName evidence="1">Uncharacterized protein</fullName>
    </submittedName>
</protein>
<dbReference type="AlphaFoldDB" id="A0A9P6A4G9"/>
<accession>A0A9P6A4G9</accession>
<reference evidence="1" key="1">
    <citation type="submission" date="2020-11" db="EMBL/GenBank/DDBJ databases">
        <authorList>
            <consortium name="DOE Joint Genome Institute"/>
            <person name="Ahrendt S."/>
            <person name="Riley R."/>
            <person name="Andreopoulos W."/>
            <person name="Labutti K."/>
            <person name="Pangilinan J."/>
            <person name="Ruiz-Duenas F.J."/>
            <person name="Barrasa J.M."/>
            <person name="Sanchez-Garcia M."/>
            <person name="Camarero S."/>
            <person name="Miyauchi S."/>
            <person name="Serrano A."/>
            <person name="Linde D."/>
            <person name="Babiker R."/>
            <person name="Drula E."/>
            <person name="Ayuso-Fernandez I."/>
            <person name="Pacheco R."/>
            <person name="Padilla G."/>
            <person name="Ferreira P."/>
            <person name="Barriuso J."/>
            <person name="Kellner H."/>
            <person name="Castanera R."/>
            <person name="Alfaro M."/>
            <person name="Ramirez L."/>
            <person name="Pisabarro A.G."/>
            <person name="Kuo A."/>
            <person name="Tritt A."/>
            <person name="Lipzen A."/>
            <person name="He G."/>
            <person name="Yan M."/>
            <person name="Ng V."/>
            <person name="Cullen D."/>
            <person name="Martin F."/>
            <person name="Rosso M.-N."/>
            <person name="Henrissat B."/>
            <person name="Hibbett D."/>
            <person name="Martinez A.T."/>
            <person name="Grigoriev I.V."/>
        </authorList>
    </citation>
    <scope>NUCLEOTIDE SEQUENCE</scope>
    <source>
        <strain evidence="1">ATCC 90797</strain>
    </source>
</reference>
<gene>
    <name evidence="1" type="ORF">BDN71DRAFT_305171</name>
</gene>